<proteinExistence type="predicted"/>
<dbReference type="InterPro" id="IPR009380">
    <property type="entry name" value="DUF1036"/>
</dbReference>
<comment type="caution">
    <text evidence="1">The sequence shown here is derived from an EMBL/GenBank/DDBJ whole genome shotgun (WGS) entry which is preliminary data.</text>
</comment>
<reference evidence="2" key="1">
    <citation type="submission" date="2018-09" db="EMBL/GenBank/DDBJ databases">
        <authorList>
            <person name="Livingstone P.G."/>
            <person name="Whitworth D.E."/>
        </authorList>
    </citation>
    <scope>NUCLEOTIDE SEQUENCE [LARGE SCALE GENOMIC DNA]</scope>
    <source>
        <strain evidence="2">CA054A</strain>
    </source>
</reference>
<protein>
    <submittedName>
        <fullName evidence="1">DUF1036 domain-containing protein</fullName>
    </submittedName>
</protein>
<dbReference type="Proteomes" id="UP000268094">
    <property type="component" value="Unassembled WGS sequence"/>
</dbReference>
<gene>
    <name evidence="1" type="ORF">D7V88_30330</name>
</gene>
<keyword evidence="2" id="KW-1185">Reference proteome</keyword>
<dbReference type="Pfam" id="PF06282">
    <property type="entry name" value="DUF1036"/>
    <property type="match status" value="1"/>
</dbReference>
<evidence type="ECO:0000313" key="2">
    <source>
        <dbReference type="Proteomes" id="UP000268094"/>
    </source>
</evidence>
<organism evidence="1 2">
    <name type="scientific">Corallococcus terminator</name>
    <dbReference type="NCBI Taxonomy" id="2316733"/>
    <lineage>
        <taxon>Bacteria</taxon>
        <taxon>Pseudomonadati</taxon>
        <taxon>Myxococcota</taxon>
        <taxon>Myxococcia</taxon>
        <taxon>Myxococcales</taxon>
        <taxon>Cystobacterineae</taxon>
        <taxon>Myxococcaceae</taxon>
        <taxon>Corallococcus</taxon>
    </lineage>
</organism>
<name>A0A3A8IDX3_9BACT</name>
<sequence>MALALGLGISGQAHAWMQYCNGTSVTLWTTYQWYAPSCDPTGGNPWQKQGWWSLNPGECKVVFGPNLPGRYSYYYAEGGGKVWTGVYSTCTPQSAFNYCDNICNTNARSLGYRELDTGTATNYTLTFTP</sequence>
<accession>A0A3A8IDX3</accession>
<dbReference type="EMBL" id="RAVZ01000272">
    <property type="protein sequence ID" value="RKG78000.1"/>
    <property type="molecule type" value="Genomic_DNA"/>
</dbReference>
<evidence type="ECO:0000313" key="1">
    <source>
        <dbReference type="EMBL" id="RKG78000.1"/>
    </source>
</evidence>
<dbReference type="AlphaFoldDB" id="A0A3A8IDX3"/>